<reference evidence="1" key="1">
    <citation type="submission" date="2023-07" db="EMBL/GenBank/DDBJ databases">
        <authorList>
            <consortium name="AG Swart"/>
            <person name="Singh M."/>
            <person name="Singh A."/>
            <person name="Seah K."/>
            <person name="Emmerich C."/>
        </authorList>
    </citation>
    <scope>NUCLEOTIDE SEQUENCE</scope>
    <source>
        <strain evidence="1">DP1</strain>
    </source>
</reference>
<sequence length="55" mass="6203">MGNKSSSESKYLGSGCFSSCECNFGWKIFYHLGTCMESTGLIRFLVRDIGFKEHL</sequence>
<name>A0AAD1XZ69_EUPCR</name>
<evidence type="ECO:0000313" key="1">
    <source>
        <dbReference type="EMBL" id="CAI2381792.1"/>
    </source>
</evidence>
<organism evidence="1 2">
    <name type="scientific">Euplotes crassus</name>
    <dbReference type="NCBI Taxonomy" id="5936"/>
    <lineage>
        <taxon>Eukaryota</taxon>
        <taxon>Sar</taxon>
        <taxon>Alveolata</taxon>
        <taxon>Ciliophora</taxon>
        <taxon>Intramacronucleata</taxon>
        <taxon>Spirotrichea</taxon>
        <taxon>Hypotrichia</taxon>
        <taxon>Euplotida</taxon>
        <taxon>Euplotidae</taxon>
        <taxon>Moneuplotes</taxon>
    </lineage>
</organism>
<dbReference type="EMBL" id="CAMPGE010023917">
    <property type="protein sequence ID" value="CAI2381792.1"/>
    <property type="molecule type" value="Genomic_DNA"/>
</dbReference>
<dbReference type="Proteomes" id="UP001295684">
    <property type="component" value="Unassembled WGS sequence"/>
</dbReference>
<comment type="caution">
    <text evidence="1">The sequence shown here is derived from an EMBL/GenBank/DDBJ whole genome shotgun (WGS) entry which is preliminary data.</text>
</comment>
<keyword evidence="2" id="KW-1185">Reference proteome</keyword>
<evidence type="ECO:0000313" key="2">
    <source>
        <dbReference type="Proteomes" id="UP001295684"/>
    </source>
</evidence>
<dbReference type="AlphaFoldDB" id="A0AAD1XZ69"/>
<gene>
    <name evidence="1" type="ORF">ECRASSUSDP1_LOCUS23257</name>
</gene>
<proteinExistence type="predicted"/>
<accession>A0AAD1XZ69</accession>
<protein>
    <submittedName>
        <fullName evidence="1">Uncharacterized protein</fullName>
    </submittedName>
</protein>